<proteinExistence type="predicted"/>
<dbReference type="AlphaFoldDB" id="A0A0D4C1Z0"/>
<organism evidence="2 3">
    <name type="scientific">Psychromicrobium lacuslunae</name>
    <dbReference type="NCBI Taxonomy" id="1618207"/>
    <lineage>
        <taxon>Bacteria</taxon>
        <taxon>Bacillati</taxon>
        <taxon>Actinomycetota</taxon>
        <taxon>Actinomycetes</taxon>
        <taxon>Micrococcales</taxon>
        <taxon>Micrococcaceae</taxon>
        <taxon>Psychromicrobium</taxon>
    </lineage>
</organism>
<feature type="region of interest" description="Disordered" evidence="1">
    <location>
        <begin position="48"/>
        <end position="93"/>
    </location>
</feature>
<dbReference type="Proteomes" id="UP000061839">
    <property type="component" value="Chromosome"/>
</dbReference>
<dbReference type="PATRIC" id="fig|1618207.4.peg.3169"/>
<protein>
    <submittedName>
        <fullName evidence="2">Uncharacterized protein</fullName>
    </submittedName>
</protein>
<keyword evidence="3" id="KW-1185">Reference proteome</keyword>
<sequence>MTLPDQPVAFSILASGIRCCTLGSPIEMLTATGTEGPAVGFDLQTKAEPEANEQARKEQRRPSPSSVLLSFAGYKQARAQPSSEPGSEKNYAL</sequence>
<feature type="compositionally biased region" description="Basic and acidic residues" evidence="1">
    <location>
        <begin position="48"/>
        <end position="61"/>
    </location>
</feature>
<dbReference type="EMBL" id="CP011005">
    <property type="protein sequence ID" value="AJT42549.1"/>
    <property type="molecule type" value="Genomic_DNA"/>
</dbReference>
<evidence type="ECO:0000256" key="1">
    <source>
        <dbReference type="SAM" id="MobiDB-lite"/>
    </source>
</evidence>
<reference evidence="2 3" key="1">
    <citation type="journal article" date="2015" name="Genome Announc.">
        <title>Complete Genome Sequencing of Protease-Producing Novel Arthrobacter sp. Strain IHBB 11108 Using PacBio Single-Molecule Real-Time Sequencing Technology.</title>
        <authorList>
            <person name="Kiran S."/>
            <person name="Swarnkar M.K."/>
            <person name="Pal M."/>
            <person name="Thakur R."/>
            <person name="Tewari R."/>
            <person name="Singh A.K."/>
            <person name="Gulati A."/>
        </authorList>
    </citation>
    <scope>NUCLEOTIDE SEQUENCE [LARGE SCALE GENOMIC DNA]</scope>
    <source>
        <strain evidence="2 3">IHBB 11108</strain>
    </source>
</reference>
<evidence type="ECO:0000313" key="3">
    <source>
        <dbReference type="Proteomes" id="UP000061839"/>
    </source>
</evidence>
<gene>
    <name evidence="2" type="ORF">UM93_15575</name>
</gene>
<name>A0A0D4C1Z0_9MICC</name>
<evidence type="ECO:0000313" key="2">
    <source>
        <dbReference type="EMBL" id="AJT42549.1"/>
    </source>
</evidence>
<accession>A0A0D4C1Z0</accession>
<dbReference type="HOGENOM" id="CLU_2393493_0_0_11"/>
<dbReference type="KEGG" id="ari:UM93_15575"/>